<evidence type="ECO:0000256" key="1">
    <source>
        <dbReference type="ARBA" id="ARBA00023015"/>
    </source>
</evidence>
<gene>
    <name evidence="5" type="ORF">JFL75_18855</name>
</gene>
<evidence type="ECO:0000256" key="3">
    <source>
        <dbReference type="ARBA" id="ARBA00023163"/>
    </source>
</evidence>
<dbReference type="Pfam" id="PF00392">
    <property type="entry name" value="GntR"/>
    <property type="match status" value="1"/>
</dbReference>
<dbReference type="GO" id="GO:0003700">
    <property type="term" value="F:DNA-binding transcription factor activity"/>
    <property type="evidence" value="ECO:0007669"/>
    <property type="project" value="InterPro"/>
</dbReference>
<dbReference type="Pfam" id="PF07702">
    <property type="entry name" value="UTRA"/>
    <property type="match status" value="1"/>
</dbReference>
<evidence type="ECO:0000313" key="5">
    <source>
        <dbReference type="EMBL" id="QQO08967.1"/>
    </source>
</evidence>
<organism evidence="5 6">
    <name type="scientific">Breznakiella homolactica</name>
    <dbReference type="NCBI Taxonomy" id="2798577"/>
    <lineage>
        <taxon>Bacteria</taxon>
        <taxon>Pseudomonadati</taxon>
        <taxon>Spirochaetota</taxon>
        <taxon>Spirochaetia</taxon>
        <taxon>Spirochaetales</taxon>
        <taxon>Breznakiellaceae</taxon>
        <taxon>Breznakiella</taxon>
    </lineage>
</organism>
<dbReference type="GO" id="GO:0045892">
    <property type="term" value="P:negative regulation of DNA-templated transcription"/>
    <property type="evidence" value="ECO:0007669"/>
    <property type="project" value="TreeGrafter"/>
</dbReference>
<dbReference type="Gene3D" id="3.40.1410.10">
    <property type="entry name" value="Chorismate lyase-like"/>
    <property type="match status" value="1"/>
</dbReference>
<dbReference type="PANTHER" id="PTHR44846">
    <property type="entry name" value="MANNOSYL-D-GLYCERATE TRANSPORT/METABOLISM SYSTEM REPRESSOR MNGR-RELATED"/>
    <property type="match status" value="1"/>
</dbReference>
<dbReference type="RefSeq" id="WP_215626272.1">
    <property type="nucleotide sequence ID" value="NZ_CP067089.2"/>
</dbReference>
<name>A0A7T7XMF5_9SPIR</name>
<dbReference type="PROSITE" id="PS50949">
    <property type="entry name" value="HTH_GNTR"/>
    <property type="match status" value="1"/>
</dbReference>
<dbReference type="FunFam" id="1.10.10.10:FF:000079">
    <property type="entry name" value="GntR family transcriptional regulator"/>
    <property type="match status" value="1"/>
</dbReference>
<dbReference type="Proteomes" id="UP000595917">
    <property type="component" value="Chromosome"/>
</dbReference>
<dbReference type="SUPFAM" id="SSF64288">
    <property type="entry name" value="Chorismate lyase-like"/>
    <property type="match status" value="1"/>
</dbReference>
<feature type="domain" description="HTH gntR-type" evidence="4">
    <location>
        <begin position="8"/>
        <end position="76"/>
    </location>
</feature>
<dbReference type="SUPFAM" id="SSF46785">
    <property type="entry name" value="Winged helix' DNA-binding domain"/>
    <property type="match status" value="1"/>
</dbReference>
<dbReference type="AlphaFoldDB" id="A0A7T7XMF5"/>
<dbReference type="CDD" id="cd07377">
    <property type="entry name" value="WHTH_GntR"/>
    <property type="match status" value="1"/>
</dbReference>
<keyword evidence="2" id="KW-0238">DNA-binding</keyword>
<keyword evidence="1" id="KW-0805">Transcription regulation</keyword>
<dbReference type="PANTHER" id="PTHR44846:SF1">
    <property type="entry name" value="MANNOSYL-D-GLYCERATE TRANSPORT_METABOLISM SYSTEM REPRESSOR MNGR-RELATED"/>
    <property type="match status" value="1"/>
</dbReference>
<dbReference type="InterPro" id="IPR036388">
    <property type="entry name" value="WH-like_DNA-bd_sf"/>
</dbReference>
<dbReference type="PRINTS" id="PR00035">
    <property type="entry name" value="HTHGNTR"/>
</dbReference>
<dbReference type="SMART" id="SM00345">
    <property type="entry name" value="HTH_GNTR"/>
    <property type="match status" value="1"/>
</dbReference>
<dbReference type="InterPro" id="IPR028978">
    <property type="entry name" value="Chorismate_lyase_/UTRA_dom_sf"/>
</dbReference>
<dbReference type="InterPro" id="IPR011663">
    <property type="entry name" value="UTRA"/>
</dbReference>
<proteinExistence type="predicted"/>
<protein>
    <submittedName>
        <fullName evidence="5">GntR family transcriptional regulator</fullName>
    </submittedName>
</protein>
<keyword evidence="6" id="KW-1185">Reference proteome</keyword>
<accession>A0A7T7XMF5</accession>
<dbReference type="Gene3D" id="1.10.10.10">
    <property type="entry name" value="Winged helix-like DNA-binding domain superfamily/Winged helix DNA-binding domain"/>
    <property type="match status" value="1"/>
</dbReference>
<evidence type="ECO:0000256" key="2">
    <source>
        <dbReference type="ARBA" id="ARBA00023125"/>
    </source>
</evidence>
<dbReference type="InterPro" id="IPR000524">
    <property type="entry name" value="Tscrpt_reg_HTH_GntR"/>
</dbReference>
<sequence length="250" mass="28046">MLYPGNGKPLFEQFIDIIQQKIISGEYKPGQQLPSERDLAELYGLSRVTIRNAINNMVAEGILTRRHRKGTYVANKKIEHSLGQLIGLIEELAQKHMDIEITVLESGIVPVPQSILNKLSIQNDTKVYKVARLVSTGKEPLAIDYGYLPSNIFYLMPEYDPKTGMIYTMLEKRGYKISTADQIIRADSPAPPEAARLGVSPSSPVLVLERTVYVEGGGPITYSKTIYRADRYEYDVTLKRYPVALDAIPE</sequence>
<reference evidence="5" key="1">
    <citation type="submission" date="2021-01" db="EMBL/GenBank/DDBJ databases">
        <title>Description of Breznakiella homolactica.</title>
        <authorList>
            <person name="Song Y."/>
            <person name="Brune A."/>
        </authorList>
    </citation>
    <scope>NUCLEOTIDE SEQUENCE</scope>
    <source>
        <strain evidence="5">RmG30</strain>
    </source>
</reference>
<dbReference type="KEGG" id="bhc:JFL75_18855"/>
<dbReference type="InterPro" id="IPR036390">
    <property type="entry name" value="WH_DNA-bd_sf"/>
</dbReference>
<dbReference type="GO" id="GO:0003677">
    <property type="term" value="F:DNA binding"/>
    <property type="evidence" value="ECO:0007669"/>
    <property type="project" value="UniProtKB-KW"/>
</dbReference>
<dbReference type="SMART" id="SM00866">
    <property type="entry name" value="UTRA"/>
    <property type="match status" value="1"/>
</dbReference>
<keyword evidence="3" id="KW-0804">Transcription</keyword>
<evidence type="ECO:0000313" key="6">
    <source>
        <dbReference type="Proteomes" id="UP000595917"/>
    </source>
</evidence>
<dbReference type="InterPro" id="IPR050679">
    <property type="entry name" value="Bact_HTH_transcr_reg"/>
</dbReference>
<evidence type="ECO:0000259" key="4">
    <source>
        <dbReference type="PROSITE" id="PS50949"/>
    </source>
</evidence>
<dbReference type="EMBL" id="CP067089">
    <property type="protein sequence ID" value="QQO08967.1"/>
    <property type="molecule type" value="Genomic_DNA"/>
</dbReference>